<organism evidence="2 3">
    <name type="scientific">Mycena sanguinolenta</name>
    <dbReference type="NCBI Taxonomy" id="230812"/>
    <lineage>
        <taxon>Eukaryota</taxon>
        <taxon>Fungi</taxon>
        <taxon>Dikarya</taxon>
        <taxon>Basidiomycota</taxon>
        <taxon>Agaricomycotina</taxon>
        <taxon>Agaricomycetes</taxon>
        <taxon>Agaricomycetidae</taxon>
        <taxon>Agaricales</taxon>
        <taxon>Marasmiineae</taxon>
        <taxon>Mycenaceae</taxon>
        <taxon>Mycena</taxon>
    </lineage>
</organism>
<dbReference type="AlphaFoldDB" id="A0A8H7CTD1"/>
<evidence type="ECO:0000313" key="2">
    <source>
        <dbReference type="EMBL" id="KAF7349659.1"/>
    </source>
</evidence>
<dbReference type="Pfam" id="PF01693">
    <property type="entry name" value="Cauli_VI"/>
    <property type="match status" value="1"/>
</dbReference>
<comment type="caution">
    <text evidence="2">The sequence shown here is derived from an EMBL/GenBank/DDBJ whole genome shotgun (WGS) entry which is preliminary data.</text>
</comment>
<dbReference type="Proteomes" id="UP000623467">
    <property type="component" value="Unassembled WGS sequence"/>
</dbReference>
<feature type="domain" description="Ribonuclease H1 N-terminal" evidence="1">
    <location>
        <begin position="213"/>
        <end position="253"/>
    </location>
</feature>
<protein>
    <recommendedName>
        <fullName evidence="1">Ribonuclease H1 N-terminal domain-containing protein</fullName>
    </recommendedName>
</protein>
<evidence type="ECO:0000259" key="1">
    <source>
        <dbReference type="Pfam" id="PF01693"/>
    </source>
</evidence>
<keyword evidence="3" id="KW-1185">Reference proteome</keyword>
<dbReference type="InterPro" id="IPR011320">
    <property type="entry name" value="RNase_H1_N"/>
</dbReference>
<dbReference type="SUPFAM" id="SSF55658">
    <property type="entry name" value="L9 N-domain-like"/>
    <property type="match status" value="1"/>
</dbReference>
<dbReference type="InterPro" id="IPR009027">
    <property type="entry name" value="Ribosomal_bL9/RNase_H1_N"/>
</dbReference>
<accession>A0A8H7CTD1</accession>
<gene>
    <name evidence="2" type="ORF">MSAN_01692400</name>
</gene>
<reference evidence="2" key="1">
    <citation type="submission" date="2020-05" db="EMBL/GenBank/DDBJ databases">
        <title>Mycena genomes resolve the evolution of fungal bioluminescence.</title>
        <authorList>
            <person name="Tsai I.J."/>
        </authorList>
    </citation>
    <scope>NUCLEOTIDE SEQUENCE</scope>
    <source>
        <strain evidence="2">160909Yilan</strain>
    </source>
</reference>
<evidence type="ECO:0000313" key="3">
    <source>
        <dbReference type="Proteomes" id="UP000623467"/>
    </source>
</evidence>
<dbReference type="EMBL" id="JACAZH010000015">
    <property type="protein sequence ID" value="KAF7349659.1"/>
    <property type="molecule type" value="Genomic_DNA"/>
</dbReference>
<dbReference type="OrthoDB" id="3039495at2759"/>
<proteinExistence type="predicted"/>
<dbReference type="Gene3D" id="3.40.970.10">
    <property type="entry name" value="Ribonuclease H1, N-terminal domain"/>
    <property type="match status" value="1"/>
</dbReference>
<dbReference type="InterPro" id="IPR037056">
    <property type="entry name" value="RNase_H1_N_sf"/>
</dbReference>
<name>A0A8H7CTD1_9AGAR</name>
<sequence>MKKGGFWRERRFALIQFRPYPLQINALISFRVRKSGPKRTFRLFIRISCSSFGFSPVSHLFLIGQPHMVRVVPIQPIDSVPITQSRPLDWTSCVKSLNPLNFPFHLATGTMTTFSTTAANATTTDRAEVMAVLATVDDLVARTTRLSRVATQLQQSLPPLLQRLSDAAEAAEAAAAETPQETSPAWVRDTPKTPAQVATEHADLADGSRILWVVYVGREPGVYTTVESADMQIKGCLNQQYRRKSSKQEALQFYTEKFDAGLVQKWVEVIPDD</sequence>